<dbReference type="Gene3D" id="2.40.50.100">
    <property type="match status" value="1"/>
</dbReference>
<dbReference type="Pfam" id="PF25954">
    <property type="entry name" value="Beta-barrel_RND_2"/>
    <property type="match status" value="1"/>
</dbReference>
<accession>A0A1G8AVA4</accession>
<evidence type="ECO:0000259" key="6">
    <source>
        <dbReference type="Pfam" id="PF25954"/>
    </source>
</evidence>
<feature type="signal peptide" evidence="4">
    <location>
        <begin position="1"/>
        <end position="23"/>
    </location>
</feature>
<evidence type="ECO:0000256" key="1">
    <source>
        <dbReference type="ARBA" id="ARBA00004196"/>
    </source>
</evidence>
<feature type="domain" description="YbhG-like alpha-helical hairpin" evidence="5">
    <location>
        <begin position="143"/>
        <end position="238"/>
    </location>
</feature>
<reference evidence="7 8" key="1">
    <citation type="submission" date="2016-10" db="EMBL/GenBank/DDBJ databases">
        <authorList>
            <person name="de Groot N.N."/>
        </authorList>
    </citation>
    <scope>NUCLEOTIDE SEQUENCE [LARGE SCALE GENOMIC DNA]</scope>
    <source>
        <strain evidence="7 8">L 420-91</strain>
    </source>
</reference>
<evidence type="ECO:0000256" key="2">
    <source>
        <dbReference type="ARBA" id="ARBA00023054"/>
    </source>
</evidence>
<dbReference type="AlphaFoldDB" id="A0A1G8AVA4"/>
<dbReference type="SUPFAM" id="SSF111369">
    <property type="entry name" value="HlyD-like secretion proteins"/>
    <property type="match status" value="3"/>
</dbReference>
<dbReference type="GO" id="GO:0015562">
    <property type="term" value="F:efflux transmembrane transporter activity"/>
    <property type="evidence" value="ECO:0007669"/>
    <property type="project" value="InterPro"/>
</dbReference>
<keyword evidence="2 3" id="KW-0175">Coiled coil</keyword>
<evidence type="ECO:0000256" key="3">
    <source>
        <dbReference type="SAM" id="Coils"/>
    </source>
</evidence>
<organism evidence="7 8">
    <name type="scientific">Aneurinibacillus thermoaerophilus</name>
    <dbReference type="NCBI Taxonomy" id="143495"/>
    <lineage>
        <taxon>Bacteria</taxon>
        <taxon>Bacillati</taxon>
        <taxon>Bacillota</taxon>
        <taxon>Bacilli</taxon>
        <taxon>Bacillales</taxon>
        <taxon>Paenibacillaceae</taxon>
        <taxon>Aneurinibacillus group</taxon>
        <taxon>Aneurinibacillus</taxon>
    </lineage>
</organism>
<feature type="coiled-coil region" evidence="3">
    <location>
        <begin position="150"/>
        <end position="241"/>
    </location>
</feature>
<dbReference type="PROSITE" id="PS51257">
    <property type="entry name" value="PROKAR_LIPOPROTEIN"/>
    <property type="match status" value="1"/>
</dbReference>
<dbReference type="RefSeq" id="WP_091260596.1">
    <property type="nucleotide sequence ID" value="NZ_FNDE01000018.1"/>
</dbReference>
<dbReference type="Proteomes" id="UP000198956">
    <property type="component" value="Unassembled WGS sequence"/>
</dbReference>
<dbReference type="InterPro" id="IPR050465">
    <property type="entry name" value="UPF0194_transport"/>
</dbReference>
<dbReference type="Pfam" id="PF25881">
    <property type="entry name" value="HH_YBHG"/>
    <property type="match status" value="1"/>
</dbReference>
<sequence>MNKRTFLIISIIMSVGLAGCSKAKPANLALTGSQASASNATNQRDVMTYSGKMTGVVETNIFAKTPGRIASVQKDVGEQVNVGDVLVTLETTDLQAQLASAKADLALAEAKYNEIKRGTREEDIRSSEAAYQQAYQKYLDVKKGKRPQEIAKLNATLNEAKQAYDLAKVKYDRVKALYEQGATSKQSLDDAEIALRQAETKYFNAKNELSLALEGPTEETLNALKANVDQTKAMLDKAKNGPTKEAIEQNAASVAKARALVQLHEYNLQNGVIKSPIKGFVATKNANAGEMANPSAPLMTIVNLDRVYLVVSVPEKDLKYMKIGNEVNVNVEAIGKTMKGKVSMISPKADPGTDKFTVKIILNNASHELRAGMTGIVIISKS</sequence>
<gene>
    <name evidence="7" type="ORF">SAMN04489735_10189</name>
</gene>
<comment type="subcellular location">
    <subcellularLocation>
        <location evidence="1">Cell envelope</location>
    </subcellularLocation>
</comment>
<dbReference type="OrthoDB" id="9810430at2"/>
<feature type="coiled-coil region" evidence="3">
    <location>
        <begin position="91"/>
        <end position="118"/>
    </location>
</feature>
<feature type="domain" description="CusB-like beta-barrel" evidence="6">
    <location>
        <begin position="307"/>
        <end position="379"/>
    </location>
</feature>
<evidence type="ECO:0000256" key="4">
    <source>
        <dbReference type="SAM" id="SignalP"/>
    </source>
</evidence>
<dbReference type="EMBL" id="FNDE01000018">
    <property type="protein sequence ID" value="SDH24300.1"/>
    <property type="molecule type" value="Genomic_DNA"/>
</dbReference>
<proteinExistence type="predicted"/>
<evidence type="ECO:0000313" key="7">
    <source>
        <dbReference type="EMBL" id="SDH24300.1"/>
    </source>
</evidence>
<evidence type="ECO:0000313" key="8">
    <source>
        <dbReference type="Proteomes" id="UP000198956"/>
    </source>
</evidence>
<protein>
    <submittedName>
        <fullName evidence="7">HlyD family secretion protein</fullName>
    </submittedName>
</protein>
<dbReference type="Gene3D" id="1.10.287.470">
    <property type="entry name" value="Helix hairpin bin"/>
    <property type="match status" value="2"/>
</dbReference>
<dbReference type="PANTHER" id="PTHR32347">
    <property type="entry name" value="EFFLUX SYSTEM COMPONENT YKNX-RELATED"/>
    <property type="match status" value="1"/>
</dbReference>
<dbReference type="InterPro" id="IPR059052">
    <property type="entry name" value="HH_YbhG-like"/>
</dbReference>
<dbReference type="GO" id="GO:0030313">
    <property type="term" value="C:cell envelope"/>
    <property type="evidence" value="ECO:0007669"/>
    <property type="project" value="UniProtKB-SubCell"/>
</dbReference>
<name>A0A1G8AVA4_ANETH</name>
<dbReference type="PANTHER" id="PTHR32347:SF23">
    <property type="entry name" value="BLL5650 PROTEIN"/>
    <property type="match status" value="1"/>
</dbReference>
<dbReference type="InterPro" id="IPR058792">
    <property type="entry name" value="Beta-barrel_RND_2"/>
</dbReference>
<feature type="chain" id="PRO_5011483870" evidence="4">
    <location>
        <begin position="24"/>
        <end position="382"/>
    </location>
</feature>
<keyword evidence="4" id="KW-0732">Signal</keyword>
<evidence type="ECO:0000259" key="5">
    <source>
        <dbReference type="Pfam" id="PF25881"/>
    </source>
</evidence>
<dbReference type="Gene3D" id="2.40.30.170">
    <property type="match status" value="1"/>
</dbReference>